<dbReference type="AlphaFoldDB" id="E3MGU7"/>
<dbReference type="Proteomes" id="UP000008281">
    <property type="component" value="Unassembled WGS sequence"/>
</dbReference>
<dbReference type="InterPro" id="IPR040161">
    <property type="entry name" value="FB224"/>
</dbReference>
<evidence type="ECO:0000313" key="3">
    <source>
        <dbReference type="Proteomes" id="UP000008281"/>
    </source>
</evidence>
<dbReference type="GO" id="GO:0045087">
    <property type="term" value="P:innate immune response"/>
    <property type="evidence" value="ECO:0007669"/>
    <property type="project" value="TreeGrafter"/>
</dbReference>
<accession>E3MGU7</accession>
<organism evidence="3">
    <name type="scientific">Caenorhabditis remanei</name>
    <name type="common">Caenorhabditis vulgaris</name>
    <dbReference type="NCBI Taxonomy" id="31234"/>
    <lineage>
        <taxon>Eukaryota</taxon>
        <taxon>Metazoa</taxon>
        <taxon>Ecdysozoa</taxon>
        <taxon>Nematoda</taxon>
        <taxon>Chromadorea</taxon>
        <taxon>Rhabditida</taxon>
        <taxon>Rhabditina</taxon>
        <taxon>Rhabditomorpha</taxon>
        <taxon>Rhabditoidea</taxon>
        <taxon>Rhabditidae</taxon>
        <taxon>Peloderinae</taxon>
        <taxon>Caenorhabditis</taxon>
    </lineage>
</organism>
<dbReference type="Pfam" id="PF00646">
    <property type="entry name" value="F-box"/>
    <property type="match status" value="1"/>
</dbReference>
<dbReference type="InterPro" id="IPR001810">
    <property type="entry name" value="F-box_dom"/>
</dbReference>
<dbReference type="InterPro" id="IPR002900">
    <property type="entry name" value="DUF38/FTH_CAE_spp"/>
</dbReference>
<reference evidence="2" key="1">
    <citation type="submission" date="2007-07" db="EMBL/GenBank/DDBJ databases">
        <title>PCAP assembly of the Caenorhabditis remanei genome.</title>
        <authorList>
            <consortium name="The Caenorhabditis remanei Sequencing Consortium"/>
            <person name="Wilson R.K."/>
        </authorList>
    </citation>
    <scope>NUCLEOTIDE SEQUENCE [LARGE SCALE GENOMIC DNA]</scope>
    <source>
        <strain evidence="2">PB4641</strain>
    </source>
</reference>
<proteinExistence type="predicted"/>
<dbReference type="InParanoid" id="E3MGU7"/>
<dbReference type="InterPro" id="IPR036047">
    <property type="entry name" value="F-box-like_dom_sf"/>
</dbReference>
<dbReference type="Pfam" id="PF01827">
    <property type="entry name" value="FTH"/>
    <property type="match status" value="1"/>
</dbReference>
<dbReference type="PROSITE" id="PS50181">
    <property type="entry name" value="FBOX"/>
    <property type="match status" value="1"/>
</dbReference>
<evidence type="ECO:0000313" key="2">
    <source>
        <dbReference type="EMBL" id="EFP01632.1"/>
    </source>
</evidence>
<dbReference type="SMART" id="SM00256">
    <property type="entry name" value="FBOX"/>
    <property type="match status" value="1"/>
</dbReference>
<feature type="domain" description="F-box" evidence="1">
    <location>
        <begin position="25"/>
        <end position="78"/>
    </location>
</feature>
<keyword evidence="3" id="KW-1185">Reference proteome</keyword>
<dbReference type="EMBL" id="DS268444">
    <property type="protein sequence ID" value="EFP01632.1"/>
    <property type="molecule type" value="Genomic_DNA"/>
</dbReference>
<name>E3MGU7_CAERE</name>
<protein>
    <recommendedName>
        <fullName evidence="1">F-box domain-containing protein</fullName>
    </recommendedName>
</protein>
<dbReference type="PANTHER" id="PTHR23015:SF4">
    <property type="entry name" value="DUF38 DOMAIN-CONTAINING PROTEIN-RELATED"/>
    <property type="match status" value="1"/>
</dbReference>
<gene>
    <name evidence="2" type="ORF">CRE_23460</name>
</gene>
<sequence length="254" mass="30002">MSLFNIFSCCLSSRPKYYKWKRNQKVFLLDMPDVVTIEILKNLDFESIRKLRKVCHAFRDFIDCVKPDSNSKSIYLKVIGNFIVIYTTIPSTPSSTNDSFDLCIDDFLWTRLKHQKSLLDELSVINKLDFYNILKNVQTFEKMFDRLINVLESRDRLLKVKSLMISVHGQDQLMQLLRHIDLKMLKRLEVFRLLEIEELSDNGDDNSEFVLNLDILKECENLEKLHVKGFSISSPFRMLTHIPNLKVNMQTIWQ</sequence>
<dbReference type="PANTHER" id="PTHR23015">
    <property type="entry name" value="UNCHARACTERIZED C.ELEGANS PROTEIN"/>
    <property type="match status" value="1"/>
</dbReference>
<evidence type="ECO:0000259" key="1">
    <source>
        <dbReference type="PROSITE" id="PS50181"/>
    </source>
</evidence>
<dbReference type="SUPFAM" id="SSF81383">
    <property type="entry name" value="F-box domain"/>
    <property type="match status" value="1"/>
</dbReference>
<dbReference type="HOGENOM" id="CLU_030831_0_1_1"/>